<dbReference type="Gene3D" id="1.25.40.10">
    <property type="entry name" value="Tetratricopeptide repeat domain"/>
    <property type="match status" value="2"/>
</dbReference>
<dbReference type="InterPro" id="IPR019734">
    <property type="entry name" value="TPR_rpt"/>
</dbReference>
<dbReference type="SUPFAM" id="SSF48452">
    <property type="entry name" value="TPR-like"/>
    <property type="match status" value="2"/>
</dbReference>
<feature type="transmembrane region" description="Helical" evidence="2">
    <location>
        <begin position="46"/>
        <end position="68"/>
    </location>
</feature>
<feature type="transmembrane region" description="Helical" evidence="2">
    <location>
        <begin position="144"/>
        <end position="165"/>
    </location>
</feature>
<keyword evidence="2" id="KW-1133">Transmembrane helix</keyword>
<evidence type="ECO:0000256" key="1">
    <source>
        <dbReference type="PROSITE-ProRule" id="PRU00339"/>
    </source>
</evidence>
<keyword evidence="4" id="KW-1185">Reference proteome</keyword>
<dbReference type="EMBL" id="FQZL01000034">
    <property type="protein sequence ID" value="SHJ74740.1"/>
    <property type="molecule type" value="Genomic_DNA"/>
</dbReference>
<keyword evidence="2" id="KW-0472">Membrane</keyword>
<organism evidence="3 4">
    <name type="scientific">Dethiosulfatibacter aminovorans DSM 17477</name>
    <dbReference type="NCBI Taxonomy" id="1121476"/>
    <lineage>
        <taxon>Bacteria</taxon>
        <taxon>Bacillati</taxon>
        <taxon>Bacillota</taxon>
        <taxon>Tissierellia</taxon>
        <taxon>Dethiosulfatibacter</taxon>
    </lineage>
</organism>
<keyword evidence="2" id="KW-0812">Transmembrane</keyword>
<dbReference type="PROSITE" id="PS50293">
    <property type="entry name" value="TPR_REGION"/>
    <property type="match status" value="1"/>
</dbReference>
<accession>A0A1M6LUC0</accession>
<evidence type="ECO:0000313" key="4">
    <source>
        <dbReference type="Proteomes" id="UP000184052"/>
    </source>
</evidence>
<evidence type="ECO:0000313" key="3">
    <source>
        <dbReference type="EMBL" id="SHJ74740.1"/>
    </source>
</evidence>
<feature type="transmembrane region" description="Helical" evidence="2">
    <location>
        <begin position="20"/>
        <end position="40"/>
    </location>
</feature>
<feature type="transmembrane region" description="Helical" evidence="2">
    <location>
        <begin position="268"/>
        <end position="285"/>
    </location>
</feature>
<keyword evidence="1" id="KW-0802">TPR repeat</keyword>
<sequence length="825" mass="94489">MIGVLKKAIRIKSVFPSQLLVFLAIFIALLGESIGVFYLAVLNRMLPVFAAPVFQIIGYMVGGFFLYYGIHKIQTPKIPDEVAMDEETEPDSVGHEEIHEPGKKKGLAAFVMNFLILAVIAKLLQHNIPVLANPDATPIFLKSLALTIAGLILMEIIIFNSWLIVRNSTSPNQYFSCFMKSIAIYVKSIKYNIMSSIIIILISVFILLLHFLFWPVAFSTNLSPVTILFYRTVTYACLMGWGILFLMKTIRVIYEDKADFKPAKTSPLGYVLVVLSLAALVYYSIPFTNSIEGEYDRIIAGAEDYRRDGQLYLCGNEYKKAYALMKAYNGYLMDMHIQKDKKATDDQKKNSMKEANALFKEAYAFYPNGGKIYYLDALRYIDEDPSKSLSLAQNAKEYDPLFVEAYKLILDLSIKLNKEELVESIAREMVVKGMYSNSIGLNSMSVRRIDSTLESIDGYMKICLENITTMAYEYYNNQLYPEAMEELMMIREILPEDVVTNYLIAMTDLELKADNKAYTTAIEAAQTILDQYPDEKWAQELYSGVILRAGNQNVMDKVIKEAYERNPQNPEIAEQYAYSLLKKNYNSSYYEVTQEAELVVDKILAKDSKRWFAVYCKSLIELYKGEYKSSLDNIDHFSDLIVEKEDLFSFYDELYNTYVIKYARRMVMDEKAKEVLSSGDSADAFTCHYIMGAFGTMSSEVDTLGTIDNLTLAIEYNPSFSKLYYMIGNAYMEYGYHQNHPESYVLAENYYKESIRIFNNDPYAWFALGHAYKKQERYEEAMGAFQKTLTLMPAQDHQSDHFGVSIHSTYQIRELENILASKEGQ</sequence>
<feature type="transmembrane region" description="Helical" evidence="2">
    <location>
        <begin position="197"/>
        <end position="216"/>
    </location>
</feature>
<gene>
    <name evidence="3" type="ORF">SAMN02745751_03278</name>
</gene>
<dbReference type="SMART" id="SM00028">
    <property type="entry name" value="TPR"/>
    <property type="match status" value="2"/>
</dbReference>
<feature type="repeat" description="TPR" evidence="1">
    <location>
        <begin position="762"/>
        <end position="795"/>
    </location>
</feature>
<protein>
    <submittedName>
        <fullName evidence="3">Uncharacterized protein</fullName>
    </submittedName>
</protein>
<dbReference type="Proteomes" id="UP000184052">
    <property type="component" value="Unassembled WGS sequence"/>
</dbReference>
<reference evidence="3 4" key="1">
    <citation type="submission" date="2016-11" db="EMBL/GenBank/DDBJ databases">
        <authorList>
            <person name="Jaros S."/>
            <person name="Januszkiewicz K."/>
            <person name="Wedrychowicz H."/>
        </authorList>
    </citation>
    <scope>NUCLEOTIDE SEQUENCE [LARGE SCALE GENOMIC DNA]</scope>
    <source>
        <strain evidence="3 4">DSM 17477</strain>
    </source>
</reference>
<dbReference type="STRING" id="1121476.SAMN02745751_03278"/>
<proteinExistence type="predicted"/>
<dbReference type="AlphaFoldDB" id="A0A1M6LUC0"/>
<dbReference type="OrthoDB" id="9769030at2"/>
<name>A0A1M6LUC0_9FIRM</name>
<dbReference type="InterPro" id="IPR011990">
    <property type="entry name" value="TPR-like_helical_dom_sf"/>
</dbReference>
<dbReference type="RefSeq" id="WP_073050641.1">
    <property type="nucleotide sequence ID" value="NZ_FQZL01000034.1"/>
</dbReference>
<dbReference type="PROSITE" id="PS50005">
    <property type="entry name" value="TPR"/>
    <property type="match status" value="1"/>
</dbReference>
<evidence type="ECO:0000256" key="2">
    <source>
        <dbReference type="SAM" id="Phobius"/>
    </source>
</evidence>
<feature type="transmembrane region" description="Helical" evidence="2">
    <location>
        <begin position="107"/>
        <end position="124"/>
    </location>
</feature>
<feature type="transmembrane region" description="Helical" evidence="2">
    <location>
        <begin position="228"/>
        <end position="247"/>
    </location>
</feature>